<evidence type="ECO:0000256" key="2">
    <source>
        <dbReference type="SAM" id="Phobius"/>
    </source>
</evidence>
<keyword evidence="5" id="KW-1185">Reference proteome</keyword>
<dbReference type="eggNOG" id="COG1308">
    <property type="taxonomic scope" value="Bacteria"/>
</dbReference>
<evidence type="ECO:0000313" key="4">
    <source>
        <dbReference type="EMBL" id="KDR95091.1"/>
    </source>
</evidence>
<feature type="domain" description="DUF4342" evidence="3">
    <location>
        <begin position="54"/>
        <end position="126"/>
    </location>
</feature>
<evidence type="ECO:0000259" key="3">
    <source>
        <dbReference type="Pfam" id="PF14242"/>
    </source>
</evidence>
<dbReference type="EMBL" id="JJMM01000011">
    <property type="protein sequence ID" value="KDR95091.1"/>
    <property type="molecule type" value="Genomic_DNA"/>
</dbReference>
<keyword evidence="2" id="KW-0472">Membrane</keyword>
<proteinExistence type="predicted"/>
<feature type="compositionally biased region" description="Basic and acidic residues" evidence="1">
    <location>
        <begin position="148"/>
        <end position="169"/>
    </location>
</feature>
<dbReference type="OrthoDB" id="129626at2"/>
<gene>
    <name evidence="4" type="ORF">CLIT_11c01200</name>
</gene>
<dbReference type="RefSeq" id="WP_038265018.1">
    <property type="nucleotide sequence ID" value="NZ_FSRH01000002.1"/>
</dbReference>
<keyword evidence="2" id="KW-0812">Transmembrane</keyword>
<sequence length="179" mass="19928">MDNTITLEKIDQVVDRTGTSYEKAKIALENAQGDVIEAIIAIERGEKEEVEEVSVKFTEKGSDLIEKLKEVLKKGNVTKVILEKDGEVLLNLPVTVGALGIILAPIAAIIGVSAAMISKYKIKIVKDDGEIVDLNDITEEKISEMKGKMPFSKKEQKEEEIEIEIKREEDNEEAEEEDK</sequence>
<dbReference type="InterPro" id="IPR009060">
    <property type="entry name" value="UBA-like_sf"/>
</dbReference>
<protein>
    <submittedName>
        <fullName evidence="4">Ubiquitin-associated-domain-containing protein</fullName>
    </submittedName>
</protein>
<dbReference type="AlphaFoldDB" id="A0A069RDH6"/>
<dbReference type="Proteomes" id="UP000027946">
    <property type="component" value="Unassembled WGS sequence"/>
</dbReference>
<reference evidence="4 5" key="1">
    <citation type="submission" date="2014-03" db="EMBL/GenBank/DDBJ databases">
        <title>Genome sequence of Clostridium litorale W6, DSM 5388.</title>
        <authorList>
            <person name="Poehlein A."/>
            <person name="Jagirdar A."/>
            <person name="Khonsari B."/>
            <person name="Chibani C.M."/>
            <person name="Gutierrez Gutierrez D.A."/>
            <person name="Davydova E."/>
            <person name="Alghaithi H.S."/>
            <person name="Nair K.P."/>
            <person name="Dhamotharan K."/>
            <person name="Chandran L."/>
            <person name="G W."/>
            <person name="Daniel R."/>
        </authorList>
    </citation>
    <scope>NUCLEOTIDE SEQUENCE [LARGE SCALE GENOMIC DNA]</scope>
    <source>
        <strain evidence="4 5">W6</strain>
    </source>
</reference>
<name>A0A069RDH6_PEPLI</name>
<feature type="transmembrane region" description="Helical" evidence="2">
    <location>
        <begin position="94"/>
        <end position="117"/>
    </location>
</feature>
<dbReference type="STRING" id="1121324.CLIT_11c01200"/>
<dbReference type="InterPro" id="IPR025642">
    <property type="entry name" value="DUF4342"/>
</dbReference>
<accession>A0A069RDH6</accession>
<dbReference type="SUPFAM" id="SSF46934">
    <property type="entry name" value="UBA-like"/>
    <property type="match status" value="1"/>
</dbReference>
<feature type="region of interest" description="Disordered" evidence="1">
    <location>
        <begin position="148"/>
        <end position="179"/>
    </location>
</feature>
<feature type="compositionally biased region" description="Acidic residues" evidence="1">
    <location>
        <begin position="170"/>
        <end position="179"/>
    </location>
</feature>
<dbReference type="Pfam" id="PF14242">
    <property type="entry name" value="DUF4342"/>
    <property type="match status" value="1"/>
</dbReference>
<dbReference type="Gene3D" id="1.10.8.10">
    <property type="entry name" value="DNA helicase RuvA subunit, C-terminal domain"/>
    <property type="match status" value="1"/>
</dbReference>
<comment type="caution">
    <text evidence="4">The sequence shown here is derived from an EMBL/GenBank/DDBJ whole genome shotgun (WGS) entry which is preliminary data.</text>
</comment>
<organism evidence="4 5">
    <name type="scientific">Peptoclostridium litorale DSM 5388</name>
    <dbReference type="NCBI Taxonomy" id="1121324"/>
    <lineage>
        <taxon>Bacteria</taxon>
        <taxon>Bacillati</taxon>
        <taxon>Bacillota</taxon>
        <taxon>Clostridia</taxon>
        <taxon>Peptostreptococcales</taxon>
        <taxon>Peptoclostridiaceae</taxon>
        <taxon>Peptoclostridium</taxon>
    </lineage>
</organism>
<evidence type="ECO:0000313" key="5">
    <source>
        <dbReference type="Proteomes" id="UP000027946"/>
    </source>
</evidence>
<evidence type="ECO:0000256" key="1">
    <source>
        <dbReference type="SAM" id="MobiDB-lite"/>
    </source>
</evidence>
<keyword evidence="2" id="KW-1133">Transmembrane helix</keyword>